<keyword evidence="3" id="KW-1185">Reference proteome</keyword>
<reference evidence="2 3" key="1">
    <citation type="submission" date="2024-11" db="EMBL/GenBank/DDBJ databases">
        <title>A near-complete genome assembly of Cinchona calisaya.</title>
        <authorList>
            <person name="Lian D.C."/>
            <person name="Zhao X.W."/>
            <person name="Wei L."/>
        </authorList>
    </citation>
    <scope>NUCLEOTIDE SEQUENCE [LARGE SCALE GENOMIC DNA]</scope>
    <source>
        <tissue evidence="2">Nenye</tissue>
    </source>
</reference>
<organism evidence="2 3">
    <name type="scientific">Cinchona calisaya</name>
    <dbReference type="NCBI Taxonomy" id="153742"/>
    <lineage>
        <taxon>Eukaryota</taxon>
        <taxon>Viridiplantae</taxon>
        <taxon>Streptophyta</taxon>
        <taxon>Embryophyta</taxon>
        <taxon>Tracheophyta</taxon>
        <taxon>Spermatophyta</taxon>
        <taxon>Magnoliopsida</taxon>
        <taxon>eudicotyledons</taxon>
        <taxon>Gunneridae</taxon>
        <taxon>Pentapetalae</taxon>
        <taxon>asterids</taxon>
        <taxon>lamiids</taxon>
        <taxon>Gentianales</taxon>
        <taxon>Rubiaceae</taxon>
        <taxon>Cinchonoideae</taxon>
        <taxon>Cinchoneae</taxon>
        <taxon>Cinchona</taxon>
    </lineage>
</organism>
<evidence type="ECO:0000256" key="1">
    <source>
        <dbReference type="SAM" id="MobiDB-lite"/>
    </source>
</evidence>
<accession>A0ABD2ZDP2</accession>
<proteinExistence type="predicted"/>
<protein>
    <submittedName>
        <fullName evidence="2">Uncharacterized protein</fullName>
    </submittedName>
</protein>
<evidence type="ECO:0000313" key="3">
    <source>
        <dbReference type="Proteomes" id="UP001630127"/>
    </source>
</evidence>
<dbReference type="AlphaFoldDB" id="A0ABD2ZDP2"/>
<feature type="region of interest" description="Disordered" evidence="1">
    <location>
        <begin position="1"/>
        <end position="26"/>
    </location>
</feature>
<gene>
    <name evidence="2" type="ORF">ACH5RR_020170</name>
</gene>
<sequence>MPILGTGNSEDRERTETITAETRRNREENSITSTIINRIQRFIRPNINQTEELINLGEIIDIDRDIQTFRNNRINIINSNGLYEASNQTKLYRHYREVQVRCLEGDIVHLHLVTPSNR</sequence>
<dbReference type="Proteomes" id="UP001630127">
    <property type="component" value="Unassembled WGS sequence"/>
</dbReference>
<comment type="caution">
    <text evidence="2">The sequence shown here is derived from an EMBL/GenBank/DDBJ whole genome shotgun (WGS) entry which is preliminary data.</text>
</comment>
<feature type="compositionally biased region" description="Basic and acidic residues" evidence="1">
    <location>
        <begin position="9"/>
        <end position="26"/>
    </location>
</feature>
<dbReference type="EMBL" id="JBJUIK010000009">
    <property type="protein sequence ID" value="KAL3517581.1"/>
    <property type="molecule type" value="Genomic_DNA"/>
</dbReference>
<name>A0ABD2ZDP2_9GENT</name>
<evidence type="ECO:0000313" key="2">
    <source>
        <dbReference type="EMBL" id="KAL3517581.1"/>
    </source>
</evidence>